<feature type="region of interest" description="Disordered" evidence="2">
    <location>
        <begin position="1"/>
        <end position="53"/>
    </location>
</feature>
<keyword evidence="1" id="KW-0175">Coiled coil</keyword>
<reference evidence="4 5" key="1">
    <citation type="submission" date="2019-02" db="EMBL/GenBank/DDBJ databases">
        <title>Genome sequencing of the rare red list fungi Phlebia centrifuga.</title>
        <authorList>
            <person name="Buettner E."/>
            <person name="Kellner H."/>
        </authorList>
    </citation>
    <scope>NUCLEOTIDE SEQUENCE [LARGE SCALE GENOMIC DNA]</scope>
    <source>
        <strain evidence="4 5">DSM 108282</strain>
    </source>
</reference>
<evidence type="ECO:0000313" key="5">
    <source>
        <dbReference type="Proteomes" id="UP000309038"/>
    </source>
</evidence>
<feature type="compositionally biased region" description="Polar residues" evidence="2">
    <location>
        <begin position="695"/>
        <end position="713"/>
    </location>
</feature>
<feature type="compositionally biased region" description="Polar residues" evidence="2">
    <location>
        <begin position="616"/>
        <end position="626"/>
    </location>
</feature>
<feature type="region of interest" description="Disordered" evidence="2">
    <location>
        <begin position="461"/>
        <end position="480"/>
    </location>
</feature>
<feature type="compositionally biased region" description="Pro residues" evidence="2">
    <location>
        <begin position="16"/>
        <end position="29"/>
    </location>
</feature>
<protein>
    <recommendedName>
        <fullName evidence="3">GYF domain-containing protein</fullName>
    </recommendedName>
</protein>
<evidence type="ECO:0000313" key="4">
    <source>
        <dbReference type="EMBL" id="THG99426.1"/>
    </source>
</evidence>
<dbReference type="PANTHER" id="PTHR14445:SF36">
    <property type="entry name" value="FI03272P-RELATED"/>
    <property type="match status" value="1"/>
</dbReference>
<evidence type="ECO:0000256" key="1">
    <source>
        <dbReference type="SAM" id="Coils"/>
    </source>
</evidence>
<dbReference type="PROSITE" id="PS50829">
    <property type="entry name" value="GYF"/>
    <property type="match status" value="1"/>
</dbReference>
<accession>A0A4S4KMS1</accession>
<keyword evidence="5" id="KW-1185">Reference proteome</keyword>
<organism evidence="4 5">
    <name type="scientific">Hermanssonia centrifuga</name>
    <dbReference type="NCBI Taxonomy" id="98765"/>
    <lineage>
        <taxon>Eukaryota</taxon>
        <taxon>Fungi</taxon>
        <taxon>Dikarya</taxon>
        <taxon>Basidiomycota</taxon>
        <taxon>Agaricomycotina</taxon>
        <taxon>Agaricomycetes</taxon>
        <taxon>Polyporales</taxon>
        <taxon>Meruliaceae</taxon>
        <taxon>Hermanssonia</taxon>
    </lineage>
</organism>
<dbReference type="Proteomes" id="UP000309038">
    <property type="component" value="Unassembled WGS sequence"/>
</dbReference>
<feature type="region of interest" description="Disordered" evidence="2">
    <location>
        <begin position="676"/>
        <end position="724"/>
    </location>
</feature>
<comment type="caution">
    <text evidence="4">The sequence shown here is derived from an EMBL/GenBank/DDBJ whole genome shotgun (WGS) entry which is preliminary data.</text>
</comment>
<dbReference type="Pfam" id="PF02213">
    <property type="entry name" value="GYF"/>
    <property type="match status" value="1"/>
</dbReference>
<gene>
    <name evidence="4" type="ORF">EW026_g2921</name>
</gene>
<evidence type="ECO:0000256" key="2">
    <source>
        <dbReference type="SAM" id="MobiDB-lite"/>
    </source>
</evidence>
<feature type="region of interest" description="Disordered" evidence="2">
    <location>
        <begin position="418"/>
        <end position="437"/>
    </location>
</feature>
<dbReference type="InterPro" id="IPR003169">
    <property type="entry name" value="GYF"/>
</dbReference>
<dbReference type="PANTHER" id="PTHR14445">
    <property type="entry name" value="GRB10 INTERACTING GYF PROTEIN"/>
    <property type="match status" value="1"/>
</dbReference>
<feature type="coiled-coil region" evidence="1">
    <location>
        <begin position="836"/>
        <end position="863"/>
    </location>
</feature>
<dbReference type="AlphaFoldDB" id="A0A4S4KMS1"/>
<feature type="compositionally biased region" description="Polar residues" evidence="2">
    <location>
        <begin position="676"/>
        <end position="685"/>
    </location>
</feature>
<dbReference type="EMBL" id="SGPJ01000080">
    <property type="protein sequence ID" value="THG99426.1"/>
    <property type="molecule type" value="Genomic_DNA"/>
</dbReference>
<dbReference type="SMART" id="SM00444">
    <property type="entry name" value="GYF"/>
    <property type="match status" value="1"/>
</dbReference>
<proteinExistence type="predicted"/>
<sequence>MHFGPEWMRTKQAPSRPNPSPPLTSPAPPGASSYSALVAPASQPPPEKRDLAHPFRYAKEDIIRIYKEGGGKGGLGLEVERWEGIVREVGSDPVSLKEMGEAERKIFAGPLNSEMRRRPSTDYLSLNTAALGERPKLNHATSGASSPMRERLGGFMGRRRDSTGPPPGLIDINAVEWSYLDPQGQVQGPFPAATMQKWYDDGYFTPNLLMKRTHIDVEWASVGELLQRVGNTRIFLTPLNATLPPGLTRRESLLDGHMPDGTFGSPFQPVPSRSLLDNYLHNGSVAPESPSSAFNTGRFSNGSPDPSILGGRLAGHFFNEPAVSSRLVGIPGMQGSVHGVDPQRRGTYEEGVDTFSTSRSPYTNFAPGRTNSIDALGYNGMDGAATSSDNSISPFASGSSSNTAKPHYINKAGLNNLRESQSSPLSNGHHPAAPSFGSSEYGASNFINSREGSRLLNRDVFNDRPEASPNQTGQYMNGAGLSYQPNGQAFSVPQTLPYTPQHDTPSVHSLSSVPERQGLAAQVTQQRNSQQPMISSPGGIQSAWPPQEITTRRPGPFDPDYPTNLNTITHRTTAPSQPAQQPMPPSTIVINDQSHQLPWFSASQGAVNGGWGPDPNSLTTANLGQHNRQHERELKQQLEHPDLPVATSGSPAVVEANTVTQEHTSQAAVVIEAPVATTTEVPPNNQKRRKASVPSLASPQVQSVKPSTSSNPTVPKPPSPVTASPAEIKPAWAVEEDNKAKPAGAALGLREIQELETKRMEVRRAAERERERAARAASGITPSTDEVQTLSWGLPTSQVGARATPAAKETSILSPGGSTAASSTPVWTTAPKVPAVKKTMKEIQEEEEKRKKVAKEKETMAAAAKRAYAESTNKSTPIPQSGGAWTTVGSTGKANTIVATPPPRPALAATASTKVVAISSPTSAFAAASLVVRTPNTATPSRPPTTTTFAKSTLKVDETPAPSSLDFAKWLSDSLKGLNNSVNMEEITSMLLSFPLDADTSTMEIISDLIYANSTTLDGRRFAQEFVSRRRADGKGSPAAGKPVSIADVVKTQPKPVGNEWGGFKVVNKKKKSARA</sequence>
<dbReference type="InterPro" id="IPR051640">
    <property type="entry name" value="GRB10-interact_GYF"/>
</dbReference>
<feature type="domain" description="GYF" evidence="3">
    <location>
        <begin position="174"/>
        <end position="230"/>
    </location>
</feature>
<feature type="region of interest" description="Disordered" evidence="2">
    <location>
        <begin position="608"/>
        <end position="633"/>
    </location>
</feature>
<name>A0A4S4KMS1_9APHY</name>
<dbReference type="CDD" id="cd00072">
    <property type="entry name" value="GYF"/>
    <property type="match status" value="1"/>
</dbReference>
<dbReference type="InterPro" id="IPR035445">
    <property type="entry name" value="GYF-like_dom_sf"/>
</dbReference>
<dbReference type="Gene3D" id="3.30.1490.40">
    <property type="match status" value="1"/>
</dbReference>
<dbReference type="GO" id="GO:0005829">
    <property type="term" value="C:cytosol"/>
    <property type="evidence" value="ECO:0007669"/>
    <property type="project" value="TreeGrafter"/>
</dbReference>
<dbReference type="SUPFAM" id="SSF55277">
    <property type="entry name" value="GYF domain"/>
    <property type="match status" value="1"/>
</dbReference>
<evidence type="ECO:0000259" key="3">
    <source>
        <dbReference type="PROSITE" id="PS50829"/>
    </source>
</evidence>